<accession>A0A378I695</accession>
<dbReference type="EMBL" id="LNXT01000013">
    <property type="protein sequence ID" value="KTC73813.1"/>
    <property type="molecule type" value="Genomic_DNA"/>
</dbReference>
<dbReference type="Proteomes" id="UP000255066">
    <property type="component" value="Unassembled WGS sequence"/>
</dbReference>
<reference evidence="2 4" key="2">
    <citation type="submission" date="2018-06" db="EMBL/GenBank/DDBJ databases">
        <authorList>
            <consortium name="Pathogen Informatics"/>
            <person name="Doyle S."/>
        </authorList>
    </citation>
    <scope>NUCLEOTIDE SEQUENCE [LARGE SCALE GENOMIC DNA]</scope>
    <source>
        <strain evidence="2 4">NCTC12437</strain>
    </source>
</reference>
<dbReference type="Proteomes" id="UP000054735">
    <property type="component" value="Unassembled WGS sequence"/>
</dbReference>
<dbReference type="RefSeq" id="WP_131793048.1">
    <property type="nucleotide sequence ID" value="NZ_CAAAHV010000037.1"/>
</dbReference>
<gene>
    <name evidence="1" type="ORF">Lbir_1075</name>
    <name evidence="2" type="ORF">NCTC12437_00450</name>
</gene>
<keyword evidence="3" id="KW-1185">Reference proteome</keyword>
<evidence type="ECO:0000313" key="1">
    <source>
        <dbReference type="EMBL" id="KTC73813.1"/>
    </source>
</evidence>
<evidence type="ECO:0000313" key="4">
    <source>
        <dbReference type="Proteomes" id="UP000255066"/>
    </source>
</evidence>
<dbReference type="OrthoDB" id="5654404at2"/>
<dbReference type="STRING" id="28083.Lbir_1075"/>
<protein>
    <submittedName>
        <fullName evidence="2">Uncharacterized protein</fullName>
    </submittedName>
</protein>
<dbReference type="AlphaFoldDB" id="A0A378I695"/>
<organism evidence="2 4">
    <name type="scientific">Legionella birminghamensis</name>
    <dbReference type="NCBI Taxonomy" id="28083"/>
    <lineage>
        <taxon>Bacteria</taxon>
        <taxon>Pseudomonadati</taxon>
        <taxon>Pseudomonadota</taxon>
        <taxon>Gammaproteobacteria</taxon>
        <taxon>Legionellales</taxon>
        <taxon>Legionellaceae</taxon>
        <taxon>Legionella</taxon>
    </lineage>
</organism>
<evidence type="ECO:0000313" key="2">
    <source>
        <dbReference type="EMBL" id="STX30689.1"/>
    </source>
</evidence>
<sequence>MVALLDVDNTLMFGQPPNVEYNDNLIDTLLENGVKDIYLFSSMSLRQHTVEERKALTKYLESKGLTVHGTICAADLL</sequence>
<reference evidence="1 3" key="1">
    <citation type="submission" date="2015-11" db="EMBL/GenBank/DDBJ databases">
        <title>Genomic analysis of 38 Legionella species identifies large and diverse effector repertoires.</title>
        <authorList>
            <person name="Burstein D."/>
            <person name="Amaro F."/>
            <person name="Zusman T."/>
            <person name="Lifshitz Z."/>
            <person name="Cohen O."/>
            <person name="Gilbert J.A."/>
            <person name="Pupko T."/>
            <person name="Shuman H.A."/>
            <person name="Segal G."/>
        </authorList>
    </citation>
    <scope>NUCLEOTIDE SEQUENCE [LARGE SCALE GENOMIC DNA]</scope>
    <source>
        <strain evidence="1 3">CDC#1407-AL-14</strain>
    </source>
</reference>
<dbReference type="EMBL" id="UGNW01000001">
    <property type="protein sequence ID" value="STX30689.1"/>
    <property type="molecule type" value="Genomic_DNA"/>
</dbReference>
<proteinExistence type="predicted"/>
<name>A0A378I695_9GAMM</name>
<evidence type="ECO:0000313" key="3">
    <source>
        <dbReference type="Proteomes" id="UP000054735"/>
    </source>
</evidence>